<dbReference type="EMBL" id="HBUE01280581">
    <property type="protein sequence ID" value="CAG6568774.1"/>
    <property type="molecule type" value="Transcribed_RNA"/>
</dbReference>
<name>A0A8D8JB31_CULPI</name>
<protein>
    <submittedName>
        <fullName evidence="1">(northern house mosquito) hypothetical protein</fullName>
    </submittedName>
</protein>
<accession>A0A8D8JB31</accession>
<organism evidence="1">
    <name type="scientific">Culex pipiens</name>
    <name type="common">House mosquito</name>
    <dbReference type="NCBI Taxonomy" id="7175"/>
    <lineage>
        <taxon>Eukaryota</taxon>
        <taxon>Metazoa</taxon>
        <taxon>Ecdysozoa</taxon>
        <taxon>Arthropoda</taxon>
        <taxon>Hexapoda</taxon>
        <taxon>Insecta</taxon>
        <taxon>Pterygota</taxon>
        <taxon>Neoptera</taxon>
        <taxon>Endopterygota</taxon>
        <taxon>Diptera</taxon>
        <taxon>Nematocera</taxon>
        <taxon>Culicoidea</taxon>
        <taxon>Culicidae</taxon>
        <taxon>Culicinae</taxon>
        <taxon>Culicini</taxon>
        <taxon>Culex</taxon>
        <taxon>Culex</taxon>
    </lineage>
</organism>
<sequence>MIQRCLVVYALRYWPQRLVDLLHGTRRNQLLRLEHLRQARLILRSVHQSFSHHQNSFLVEFFRLQQRPMNCPRCWYFLRLLALYDLHQTLQHPPRRFQQLRPIREQDRQNNQHFVCILSPHVPHRILHLRSDEPRDHLSVRFPRWAHVQSTLRNPLLRLLMSAEFLLYQLLELLPL</sequence>
<dbReference type="EMBL" id="HBUE01175058">
    <property type="protein sequence ID" value="CAG6517250.1"/>
    <property type="molecule type" value="Transcribed_RNA"/>
</dbReference>
<proteinExistence type="predicted"/>
<reference evidence="1" key="1">
    <citation type="submission" date="2021-05" db="EMBL/GenBank/DDBJ databases">
        <authorList>
            <person name="Alioto T."/>
            <person name="Alioto T."/>
            <person name="Gomez Garrido J."/>
        </authorList>
    </citation>
    <scope>NUCLEOTIDE SEQUENCE</scope>
</reference>
<evidence type="ECO:0000313" key="1">
    <source>
        <dbReference type="EMBL" id="CAG6568774.1"/>
    </source>
</evidence>
<dbReference type="AlphaFoldDB" id="A0A8D8JB31"/>